<dbReference type="InterPro" id="IPR009057">
    <property type="entry name" value="Homeodomain-like_sf"/>
</dbReference>
<keyword evidence="3" id="KW-0804">Transcription</keyword>
<dbReference type="SUPFAM" id="SSF46689">
    <property type="entry name" value="Homeodomain-like"/>
    <property type="match status" value="1"/>
</dbReference>
<keyword evidence="1" id="KW-0805">Transcription regulation</keyword>
<evidence type="ECO:0000256" key="1">
    <source>
        <dbReference type="ARBA" id="ARBA00023015"/>
    </source>
</evidence>
<evidence type="ECO:0000313" key="6">
    <source>
        <dbReference type="Proteomes" id="UP000310017"/>
    </source>
</evidence>
<evidence type="ECO:0000259" key="4">
    <source>
        <dbReference type="PROSITE" id="PS01124"/>
    </source>
</evidence>
<reference evidence="5 6" key="1">
    <citation type="submission" date="2019-05" db="EMBL/GenBank/DDBJ databases">
        <title>Genome sequencing of F202Z8.</title>
        <authorList>
            <person name="Kwon Y.M."/>
        </authorList>
    </citation>
    <scope>NUCLEOTIDE SEQUENCE [LARGE SCALE GENOMIC DNA]</scope>
    <source>
        <strain evidence="5 6">F202Z8</strain>
    </source>
</reference>
<dbReference type="KEGG" id="asag:FGM00_18315"/>
<proteinExistence type="predicted"/>
<dbReference type="Gene3D" id="1.10.10.60">
    <property type="entry name" value="Homeodomain-like"/>
    <property type="match status" value="2"/>
</dbReference>
<dbReference type="GO" id="GO:0043565">
    <property type="term" value="F:sequence-specific DNA binding"/>
    <property type="evidence" value="ECO:0007669"/>
    <property type="project" value="InterPro"/>
</dbReference>
<dbReference type="PANTHER" id="PTHR47893:SF1">
    <property type="entry name" value="REGULATORY PROTEIN PCHR"/>
    <property type="match status" value="1"/>
</dbReference>
<dbReference type="OrthoDB" id="2666928at2"/>
<dbReference type="EMBL" id="CP040710">
    <property type="protein sequence ID" value="QCX01973.1"/>
    <property type="molecule type" value="Genomic_DNA"/>
</dbReference>
<gene>
    <name evidence="5" type="ORF">FGM00_18315</name>
</gene>
<feature type="domain" description="HTH araC/xylS-type" evidence="4">
    <location>
        <begin position="239"/>
        <end position="337"/>
    </location>
</feature>
<dbReference type="Proteomes" id="UP000310017">
    <property type="component" value="Chromosome"/>
</dbReference>
<dbReference type="GO" id="GO:0003700">
    <property type="term" value="F:DNA-binding transcription factor activity"/>
    <property type="evidence" value="ECO:0007669"/>
    <property type="project" value="InterPro"/>
</dbReference>
<evidence type="ECO:0000313" key="5">
    <source>
        <dbReference type="EMBL" id="QCX01973.1"/>
    </source>
</evidence>
<dbReference type="InterPro" id="IPR053142">
    <property type="entry name" value="PchR_regulatory_protein"/>
</dbReference>
<dbReference type="PROSITE" id="PS01124">
    <property type="entry name" value="HTH_ARAC_FAMILY_2"/>
    <property type="match status" value="1"/>
</dbReference>
<dbReference type="RefSeq" id="WP_138854310.1">
    <property type="nucleotide sequence ID" value="NZ_CP040710.1"/>
</dbReference>
<dbReference type="InterPro" id="IPR018060">
    <property type="entry name" value="HTH_AraC"/>
</dbReference>
<name>A0A5B7SXN8_9FLAO</name>
<protein>
    <submittedName>
        <fullName evidence="5">Helix-turn-helix transcriptional regulator</fullName>
    </submittedName>
</protein>
<dbReference type="PRINTS" id="PR00032">
    <property type="entry name" value="HTHARAC"/>
</dbReference>
<dbReference type="Pfam" id="PF12833">
    <property type="entry name" value="HTH_18"/>
    <property type="match status" value="1"/>
</dbReference>
<evidence type="ECO:0000256" key="2">
    <source>
        <dbReference type="ARBA" id="ARBA00023125"/>
    </source>
</evidence>
<sequence length="345" mass="39782">MTEIIVNAESVEGTVKQIQAVIGGLIQERWGEYVLLVDNEKAKGNIRFITFDWGVSLLEYDIVFFDTITLIMDASAYNPIHFSYCLEGECGHRFDYEDESNIKTLEQFQSVIITSKDGGFNYGYFPKNKKLAINVIQITRKQFLKKRLNNVDQLNEKLYEVFLDKDHNNTYAYYGSYNLKMADKIGALRKVKTKGMIRIMQIEGLVYEILSLHILQHDKAVKNKLPVTGLLRSELKTVRDLAKRIVKNPSFEYSLDKLSLQSGLSQAKLQEGFKLLYTRTVTEYIRHIRLEKARDLIKTTDLNISQIVYTIGFSSRSYFSKIFKNKYGISPSEFQNHVVVTSEAV</sequence>
<keyword evidence="2" id="KW-0238">DNA-binding</keyword>
<dbReference type="AlphaFoldDB" id="A0A5B7SXN8"/>
<organism evidence="5 6">
    <name type="scientific">Aggregatimonas sangjinii</name>
    <dbReference type="NCBI Taxonomy" id="2583587"/>
    <lineage>
        <taxon>Bacteria</taxon>
        <taxon>Pseudomonadati</taxon>
        <taxon>Bacteroidota</taxon>
        <taxon>Flavobacteriia</taxon>
        <taxon>Flavobacteriales</taxon>
        <taxon>Flavobacteriaceae</taxon>
        <taxon>Aggregatimonas</taxon>
    </lineage>
</organism>
<accession>A0A5B7SXN8</accession>
<dbReference type="SMART" id="SM00342">
    <property type="entry name" value="HTH_ARAC"/>
    <property type="match status" value="1"/>
</dbReference>
<keyword evidence="6" id="KW-1185">Reference proteome</keyword>
<dbReference type="PANTHER" id="PTHR47893">
    <property type="entry name" value="REGULATORY PROTEIN PCHR"/>
    <property type="match status" value="1"/>
</dbReference>
<dbReference type="InterPro" id="IPR020449">
    <property type="entry name" value="Tscrpt_reg_AraC-type_HTH"/>
</dbReference>
<evidence type="ECO:0000256" key="3">
    <source>
        <dbReference type="ARBA" id="ARBA00023163"/>
    </source>
</evidence>